<dbReference type="RefSeq" id="WP_045170381.1">
    <property type="nucleotide sequence ID" value="NZ_CP113865.1"/>
</dbReference>
<dbReference type="EMBL" id="CP113865">
    <property type="protein sequence ID" value="WAM34303.1"/>
    <property type="molecule type" value="Genomic_DNA"/>
</dbReference>
<evidence type="ECO:0000313" key="1">
    <source>
        <dbReference type="EMBL" id="WAM34303.1"/>
    </source>
</evidence>
<protein>
    <recommendedName>
        <fullName evidence="3">Lipoprotein</fullName>
    </recommendedName>
</protein>
<name>A0ABY7BPD7_9FIRM</name>
<organism evidence="1 2">
    <name type="scientific">Caldicellulosiruptor morganii</name>
    <dbReference type="NCBI Taxonomy" id="1387555"/>
    <lineage>
        <taxon>Bacteria</taxon>
        <taxon>Bacillati</taxon>
        <taxon>Bacillota</taxon>
        <taxon>Bacillota incertae sedis</taxon>
        <taxon>Caldicellulosiruptorales</taxon>
        <taxon>Caldicellulosiruptoraceae</taxon>
        <taxon>Caldicellulosiruptor</taxon>
    </lineage>
</organism>
<reference evidence="1" key="1">
    <citation type="submission" date="2022-12" db="EMBL/GenBank/DDBJ databases">
        <authorList>
            <person name="Bing R.G."/>
            <person name="Willard D.J."/>
            <person name="Manesh M.J.H."/>
            <person name="Laemthong T."/>
            <person name="Crosby J.R."/>
            <person name="Kelly R.M."/>
        </authorList>
    </citation>
    <scope>NUCLEOTIDE SEQUENCE</scope>
    <source>
        <strain evidence="1">DSM 8990</strain>
    </source>
</reference>
<evidence type="ECO:0008006" key="3">
    <source>
        <dbReference type="Google" id="ProtNLM"/>
    </source>
</evidence>
<proteinExistence type="predicted"/>
<dbReference type="Proteomes" id="UP001164909">
    <property type="component" value="Chromosome"/>
</dbReference>
<accession>A0ABY7BPD7</accession>
<gene>
    <name evidence="1" type="ORF">OTK00_000487</name>
</gene>
<evidence type="ECO:0000313" key="2">
    <source>
        <dbReference type="Proteomes" id="UP001164909"/>
    </source>
</evidence>
<keyword evidence="2" id="KW-1185">Reference proteome</keyword>
<sequence length="236" mass="27202">MRKKGIVSLILILFSIVCIGIYVNSNQDVANEEEIKNTVIGAIKIYEKIVFPPQYTKSPDIVIPKEVIDKKVQEVTSECYKYFSSKDGWLENRINAFRDAVYYEAYPYGEIRTTEHKLKQIKFLEINITGDTAKVVADAYIVNKSVLRCLDESKISSEDSEKLNNINVYKSSDTEEQVKKMKEIEALIKKLPKKIEIVEASGITRYQYTLIKENGKWKITSESLYYIDDNNAKNQN</sequence>